<keyword evidence="1" id="KW-0812">Transmembrane</keyword>
<dbReference type="Pfam" id="PF06863">
    <property type="entry name" value="DUF1254"/>
    <property type="match status" value="1"/>
</dbReference>
<feature type="domain" description="DUF1254" evidence="2">
    <location>
        <begin position="73"/>
        <end position="178"/>
    </location>
</feature>
<protein>
    <submittedName>
        <fullName evidence="3">DUF1254 domain-containing protein</fullName>
    </submittedName>
</protein>
<dbReference type="EMBL" id="BMZQ01000001">
    <property type="protein sequence ID" value="GHD06431.1"/>
    <property type="molecule type" value="Genomic_DNA"/>
</dbReference>
<dbReference type="PIRSF" id="PIRSF010244">
    <property type="entry name" value="UCP010244_imp"/>
    <property type="match status" value="1"/>
</dbReference>
<dbReference type="RefSeq" id="WP_189501311.1">
    <property type="nucleotide sequence ID" value="NZ_BMZQ01000001.1"/>
</dbReference>
<keyword evidence="1" id="KW-1133">Transmembrane helix</keyword>
<evidence type="ECO:0000259" key="2">
    <source>
        <dbReference type="Pfam" id="PF06863"/>
    </source>
</evidence>
<evidence type="ECO:0000313" key="4">
    <source>
        <dbReference type="Proteomes" id="UP000630142"/>
    </source>
</evidence>
<feature type="transmembrane region" description="Helical" evidence="1">
    <location>
        <begin position="6"/>
        <end position="26"/>
    </location>
</feature>
<dbReference type="Proteomes" id="UP000630142">
    <property type="component" value="Unassembled WGS sequence"/>
</dbReference>
<reference evidence="3" key="2">
    <citation type="submission" date="2020-09" db="EMBL/GenBank/DDBJ databases">
        <authorList>
            <person name="Sun Q."/>
            <person name="Kim S."/>
        </authorList>
    </citation>
    <scope>NUCLEOTIDE SEQUENCE</scope>
    <source>
        <strain evidence="3">KCTC 42249</strain>
    </source>
</reference>
<organism evidence="3 4">
    <name type="scientific">Tianweitania populi</name>
    <dbReference type="NCBI Taxonomy" id="1607949"/>
    <lineage>
        <taxon>Bacteria</taxon>
        <taxon>Pseudomonadati</taxon>
        <taxon>Pseudomonadota</taxon>
        <taxon>Alphaproteobacteria</taxon>
        <taxon>Hyphomicrobiales</taxon>
        <taxon>Phyllobacteriaceae</taxon>
        <taxon>Tianweitania</taxon>
    </lineage>
</organism>
<dbReference type="AlphaFoldDB" id="A0A8J3DUC5"/>
<reference evidence="3" key="1">
    <citation type="journal article" date="2014" name="Int. J. Syst. Evol. Microbiol.">
        <title>Complete genome sequence of Corynebacterium casei LMG S-19264T (=DSM 44701T), isolated from a smear-ripened cheese.</title>
        <authorList>
            <consortium name="US DOE Joint Genome Institute (JGI-PGF)"/>
            <person name="Walter F."/>
            <person name="Albersmeier A."/>
            <person name="Kalinowski J."/>
            <person name="Ruckert C."/>
        </authorList>
    </citation>
    <scope>NUCLEOTIDE SEQUENCE</scope>
    <source>
        <strain evidence="3">KCTC 42249</strain>
    </source>
</reference>
<gene>
    <name evidence="3" type="ORF">GCM10016234_03780</name>
</gene>
<name>A0A8J3DUC5_9HYPH</name>
<comment type="caution">
    <text evidence="3">The sequence shown here is derived from an EMBL/GenBank/DDBJ whole genome shotgun (WGS) entry which is preliminary data.</text>
</comment>
<keyword evidence="4" id="KW-1185">Reference proteome</keyword>
<evidence type="ECO:0000256" key="1">
    <source>
        <dbReference type="SAM" id="Phobius"/>
    </source>
</evidence>
<accession>A0A8J3DUC5</accession>
<dbReference type="InterPro" id="IPR014456">
    <property type="entry name" value="UCP010244_IM"/>
</dbReference>
<keyword evidence="1" id="KW-0472">Membrane</keyword>
<evidence type="ECO:0000313" key="3">
    <source>
        <dbReference type="EMBL" id="GHD06431.1"/>
    </source>
</evidence>
<sequence>MGKLLYAILVGLVGAAIIHIAILFLIPHTTSRDAWSQLEEAGELYQVTPATGSSADVVPLVRNGDPLFRAAACRFDLADGGLQLSSPHQLPFWSLSIHDRAGQTTYSLTDRAASAGLLDVVIMSPLQMVEMRRAMPNDLERAVFIESTTSEGIALVRALVPDQSWNSVADRFFRDLNCQPLP</sequence>
<proteinExistence type="predicted"/>
<dbReference type="InterPro" id="IPR010679">
    <property type="entry name" value="DUF1254"/>
</dbReference>